<reference evidence="2 3" key="1">
    <citation type="journal article" date="2022" name="bioRxiv">
        <title>Genomics of Preaxostyla Flagellates Illuminates Evolutionary Transitions and the Path Towards Mitochondrial Loss.</title>
        <authorList>
            <person name="Novak L.V.F."/>
            <person name="Treitli S.C."/>
            <person name="Pyrih J."/>
            <person name="Halakuc P."/>
            <person name="Pipaliya S.V."/>
            <person name="Vacek V."/>
            <person name="Brzon O."/>
            <person name="Soukal P."/>
            <person name="Eme L."/>
            <person name="Dacks J.B."/>
            <person name="Karnkowska A."/>
            <person name="Elias M."/>
            <person name="Hampl V."/>
        </authorList>
    </citation>
    <scope>NUCLEOTIDE SEQUENCE [LARGE SCALE GENOMIC DNA]</scope>
    <source>
        <strain evidence="2">NAU3</strain>
        <tissue evidence="2">Gut</tissue>
    </source>
</reference>
<dbReference type="EMBL" id="JARBJD010000685">
    <property type="protein sequence ID" value="KAK2940354.1"/>
    <property type="molecule type" value="Genomic_DNA"/>
</dbReference>
<organism evidence="2 3">
    <name type="scientific">Blattamonas nauphoetae</name>
    <dbReference type="NCBI Taxonomy" id="2049346"/>
    <lineage>
        <taxon>Eukaryota</taxon>
        <taxon>Metamonada</taxon>
        <taxon>Preaxostyla</taxon>
        <taxon>Oxymonadida</taxon>
        <taxon>Blattamonas</taxon>
    </lineage>
</organism>
<evidence type="ECO:0000313" key="2">
    <source>
        <dbReference type="EMBL" id="KAK2940354.1"/>
    </source>
</evidence>
<dbReference type="Proteomes" id="UP001281761">
    <property type="component" value="Unassembled WGS sequence"/>
</dbReference>
<proteinExistence type="predicted"/>
<protein>
    <submittedName>
        <fullName evidence="2">Uncharacterized protein</fullName>
    </submittedName>
</protein>
<keyword evidence="3" id="KW-1185">Reference proteome</keyword>
<feature type="region of interest" description="Disordered" evidence="1">
    <location>
        <begin position="31"/>
        <end position="68"/>
    </location>
</feature>
<name>A0ABQ9WLL4_9EUKA</name>
<comment type="caution">
    <text evidence="2">The sequence shown here is derived from an EMBL/GenBank/DDBJ whole genome shotgun (WGS) entry which is preliminary data.</text>
</comment>
<evidence type="ECO:0000256" key="1">
    <source>
        <dbReference type="SAM" id="MobiDB-lite"/>
    </source>
</evidence>
<feature type="compositionally biased region" description="Polar residues" evidence="1">
    <location>
        <begin position="33"/>
        <end position="46"/>
    </location>
</feature>
<sequence length="128" mass="13981">MFPIASNLIQILSLHASSWIAPVGCSSALEISPSDQSSIPRSTSALRPSAEPATPSSHSLRLHRSPPISNRRLQEMNAQRVDLVCGVHSEEQQNRLEACVVQAVWDEVEGEEVMNGCGARSFAFRRPC</sequence>
<evidence type="ECO:0000313" key="3">
    <source>
        <dbReference type="Proteomes" id="UP001281761"/>
    </source>
</evidence>
<accession>A0ABQ9WLL4</accession>
<gene>
    <name evidence="2" type="ORF">BLNAU_24737</name>
</gene>